<evidence type="ECO:0000256" key="13">
    <source>
        <dbReference type="ARBA" id="ARBA00023160"/>
    </source>
</evidence>
<evidence type="ECO:0000259" key="15">
    <source>
        <dbReference type="Pfam" id="PF04116"/>
    </source>
</evidence>
<keyword evidence="11" id="KW-0443">Lipid metabolism</keyword>
<organism evidence="16 17">
    <name type="scientific">Novosphingobium capsulatum</name>
    <dbReference type="NCBI Taxonomy" id="13688"/>
    <lineage>
        <taxon>Bacteria</taxon>
        <taxon>Pseudomonadati</taxon>
        <taxon>Pseudomonadota</taxon>
        <taxon>Alphaproteobacteria</taxon>
        <taxon>Sphingomonadales</taxon>
        <taxon>Sphingomonadaceae</taxon>
        <taxon>Novosphingobium</taxon>
    </lineage>
</organism>
<evidence type="ECO:0000256" key="9">
    <source>
        <dbReference type="ARBA" id="ARBA00022989"/>
    </source>
</evidence>
<evidence type="ECO:0000256" key="14">
    <source>
        <dbReference type="SAM" id="Phobius"/>
    </source>
</evidence>
<keyword evidence="4 14" id="KW-0812">Transmembrane</keyword>
<keyword evidence="17" id="KW-1185">Reference proteome</keyword>
<feature type="transmembrane region" description="Helical" evidence="14">
    <location>
        <begin position="32"/>
        <end position="53"/>
    </location>
</feature>
<keyword evidence="8" id="KW-0862">Zinc</keyword>
<reference evidence="16 17" key="1">
    <citation type="submission" date="2023-07" db="EMBL/GenBank/DDBJ databases">
        <title>Sorghum-associated microbial communities from plants grown in Nebraska, USA.</title>
        <authorList>
            <person name="Schachtman D."/>
        </authorList>
    </citation>
    <scope>NUCLEOTIDE SEQUENCE [LARGE SCALE GENOMIC DNA]</scope>
    <source>
        <strain evidence="16 17">DS1027</strain>
    </source>
</reference>
<keyword evidence="3" id="KW-0444">Lipid biosynthesis</keyword>
<dbReference type="PANTHER" id="PTHR12863:SF1">
    <property type="entry name" value="FATTY ACID 2-HYDROXYLASE"/>
    <property type="match status" value="1"/>
</dbReference>
<evidence type="ECO:0000256" key="12">
    <source>
        <dbReference type="ARBA" id="ARBA00023136"/>
    </source>
</evidence>
<feature type="domain" description="Fatty acid hydroxylase" evidence="15">
    <location>
        <begin position="67"/>
        <end position="203"/>
    </location>
</feature>
<keyword evidence="5" id="KW-0479">Metal-binding</keyword>
<proteinExistence type="predicted"/>
<evidence type="ECO:0000256" key="2">
    <source>
        <dbReference type="ARBA" id="ARBA00004477"/>
    </source>
</evidence>
<dbReference type="RefSeq" id="WP_309806041.1">
    <property type="nucleotide sequence ID" value="NZ_JAVDRD010000010.1"/>
</dbReference>
<keyword evidence="10" id="KW-0560">Oxidoreductase</keyword>
<keyword evidence="9 14" id="KW-1133">Transmembrane helix</keyword>
<keyword evidence="13" id="KW-0275">Fatty acid biosynthesis</keyword>
<dbReference type="Pfam" id="PF04116">
    <property type="entry name" value="FA_hydroxylase"/>
    <property type="match status" value="1"/>
</dbReference>
<dbReference type="Proteomes" id="UP001184150">
    <property type="component" value="Unassembled WGS sequence"/>
</dbReference>
<evidence type="ECO:0000313" key="16">
    <source>
        <dbReference type="EMBL" id="MDR6512507.1"/>
    </source>
</evidence>
<keyword evidence="6" id="KW-0256">Endoplasmic reticulum</keyword>
<dbReference type="InterPro" id="IPR014430">
    <property type="entry name" value="Scs7"/>
</dbReference>
<evidence type="ECO:0000256" key="1">
    <source>
        <dbReference type="ARBA" id="ARBA00001947"/>
    </source>
</evidence>
<accession>A0ABU1MR56</accession>
<comment type="cofactor">
    <cofactor evidence="1">
        <name>Zn(2+)</name>
        <dbReference type="ChEBI" id="CHEBI:29105"/>
    </cofactor>
</comment>
<comment type="caution">
    <text evidence="16">The sequence shown here is derived from an EMBL/GenBank/DDBJ whole genome shotgun (WGS) entry which is preliminary data.</text>
</comment>
<gene>
    <name evidence="16" type="ORF">J2792_003392</name>
</gene>
<feature type="transmembrane region" description="Helical" evidence="14">
    <location>
        <begin position="59"/>
        <end position="79"/>
    </location>
</feature>
<comment type="subcellular location">
    <subcellularLocation>
        <location evidence="2">Endoplasmic reticulum membrane</location>
        <topology evidence="2">Multi-pass membrane protein</topology>
    </subcellularLocation>
</comment>
<name>A0ABU1MR56_9SPHN</name>
<evidence type="ECO:0000256" key="7">
    <source>
        <dbReference type="ARBA" id="ARBA00022832"/>
    </source>
</evidence>
<evidence type="ECO:0000256" key="11">
    <source>
        <dbReference type="ARBA" id="ARBA00023098"/>
    </source>
</evidence>
<evidence type="ECO:0000256" key="10">
    <source>
        <dbReference type="ARBA" id="ARBA00023002"/>
    </source>
</evidence>
<evidence type="ECO:0000313" key="17">
    <source>
        <dbReference type="Proteomes" id="UP001184150"/>
    </source>
</evidence>
<feature type="transmembrane region" description="Helical" evidence="14">
    <location>
        <begin position="115"/>
        <end position="136"/>
    </location>
</feature>
<dbReference type="PANTHER" id="PTHR12863">
    <property type="entry name" value="FATTY ACID HYDROXYLASE"/>
    <property type="match status" value="1"/>
</dbReference>
<keyword evidence="12 14" id="KW-0472">Membrane</keyword>
<evidence type="ECO:0000256" key="3">
    <source>
        <dbReference type="ARBA" id="ARBA00022516"/>
    </source>
</evidence>
<dbReference type="EMBL" id="JAVDRD010000010">
    <property type="protein sequence ID" value="MDR6512507.1"/>
    <property type="molecule type" value="Genomic_DNA"/>
</dbReference>
<dbReference type="InterPro" id="IPR006694">
    <property type="entry name" value="Fatty_acid_hydroxylase"/>
</dbReference>
<evidence type="ECO:0000256" key="6">
    <source>
        <dbReference type="ARBA" id="ARBA00022824"/>
    </source>
</evidence>
<keyword evidence="7" id="KW-0276">Fatty acid metabolism</keyword>
<evidence type="ECO:0000256" key="4">
    <source>
        <dbReference type="ARBA" id="ARBA00022692"/>
    </source>
</evidence>
<evidence type="ECO:0000256" key="5">
    <source>
        <dbReference type="ARBA" id="ARBA00022723"/>
    </source>
</evidence>
<evidence type="ECO:0000256" key="8">
    <source>
        <dbReference type="ARBA" id="ARBA00022833"/>
    </source>
</evidence>
<protein>
    <submittedName>
        <fullName evidence="16">Sterol desaturase/sphingolipid hydroxylase (Fatty acid hydroxylase superfamily)</fullName>
    </submittedName>
</protein>
<sequence>MMSSIIKMLSSENIPQRIRLFRSDGLERLTLISWRTFALAWAMILPGIAWVAWGTASPLHALGLIGAGLLGWTLFEYAMHRFLFHWHVNVAAVQRFVFLIHGNHHDNPNDGLRDLMPLPASLPVAGVLWLAAWLAIGPAGSWLFLGFISGYVVYDTLHYACHQWPMRGRIAMALKRHHMRHHFVDGHGNYAVSAIFWDRVFATRINSLK</sequence>